<evidence type="ECO:0000313" key="4">
    <source>
        <dbReference type="EMBL" id="PNM57227.1"/>
    </source>
</evidence>
<evidence type="ECO:0000256" key="2">
    <source>
        <dbReference type="ARBA" id="ARBA00023315"/>
    </source>
</evidence>
<dbReference type="PROSITE" id="PS51186">
    <property type="entry name" value="GNAT"/>
    <property type="match status" value="1"/>
</dbReference>
<dbReference type="STRING" id="674.VM_14050"/>
<keyword evidence="1" id="KW-0808">Transferase</keyword>
<sequence length="148" mass="17432">MTNKHERPMLEFQQFDPIKLPLIKRFYKMYYPGTKPKSDEQIIVALEKTEIIAVVRFRAIGVHRLLTGMAVKEQTRQQGIGKQLLHHCQKELLNKSTYCFAYAHLEHFYQQGGFVRIEASELPPELYILFERYSRAGKDLIPMQYQAN</sequence>
<dbReference type="Gene3D" id="3.40.630.30">
    <property type="match status" value="1"/>
</dbReference>
<dbReference type="GO" id="GO:0016747">
    <property type="term" value="F:acyltransferase activity, transferring groups other than amino-acyl groups"/>
    <property type="evidence" value="ECO:0007669"/>
    <property type="project" value="InterPro"/>
</dbReference>
<reference evidence="4" key="1">
    <citation type="submission" date="2017-12" db="EMBL/GenBank/DDBJ databases">
        <title>FDA dAtabase for Regulatory Grade micrObial Sequences (FDA-ARGOS): Supporting development and validation of Infectious Disease Dx tests.</title>
        <authorList>
            <person name="Hoffmann M."/>
            <person name="Allard M."/>
            <person name="Evans P."/>
            <person name="Brown E."/>
            <person name="Tallon L.J."/>
            <person name="Sadzewicz L."/>
            <person name="Sengamalay N."/>
            <person name="Ott S."/>
            <person name="Godinez A."/>
            <person name="Nagaraj S."/>
            <person name="Vavikolanu K."/>
            <person name="Aluvathingal J."/>
            <person name="Nadendla S."/>
            <person name="Hobson J."/>
            <person name="Sichtig H."/>
        </authorList>
    </citation>
    <scope>NUCLEOTIDE SEQUENCE [LARGE SCALE GENOMIC DNA]</scope>
    <source>
        <strain evidence="4">FDAARGOS_113</strain>
    </source>
</reference>
<name>A0A2J9V0C3_VIBMI</name>
<dbReference type="AlphaFoldDB" id="A0A2J9V0C3"/>
<evidence type="ECO:0000256" key="1">
    <source>
        <dbReference type="ARBA" id="ARBA00022679"/>
    </source>
</evidence>
<dbReference type="InterPro" id="IPR000182">
    <property type="entry name" value="GNAT_dom"/>
</dbReference>
<dbReference type="EMBL" id="LOSJ02000002">
    <property type="protein sequence ID" value="PNM57227.1"/>
    <property type="molecule type" value="Genomic_DNA"/>
</dbReference>
<dbReference type="SUPFAM" id="SSF55729">
    <property type="entry name" value="Acyl-CoA N-acyltransferases (Nat)"/>
    <property type="match status" value="1"/>
</dbReference>
<accession>A0A2J9V0C3</accession>
<protein>
    <submittedName>
        <fullName evidence="4">N-acetyltransferase</fullName>
    </submittedName>
</protein>
<dbReference type="CDD" id="cd04301">
    <property type="entry name" value="NAT_SF"/>
    <property type="match status" value="1"/>
</dbReference>
<dbReference type="PANTHER" id="PTHR43800">
    <property type="entry name" value="PEPTIDYL-LYSINE N-ACETYLTRANSFERASE YJAB"/>
    <property type="match status" value="1"/>
</dbReference>
<keyword evidence="2" id="KW-0012">Acyltransferase</keyword>
<dbReference type="InterPro" id="IPR016181">
    <property type="entry name" value="Acyl_CoA_acyltransferase"/>
</dbReference>
<comment type="caution">
    <text evidence="4">The sequence shown here is derived from an EMBL/GenBank/DDBJ whole genome shotgun (WGS) entry which is preliminary data.</text>
</comment>
<proteinExistence type="predicted"/>
<dbReference type="OrthoDB" id="7845888at2"/>
<evidence type="ECO:0000313" key="5">
    <source>
        <dbReference type="Proteomes" id="UP000053748"/>
    </source>
</evidence>
<gene>
    <name evidence="4" type="ORF">AL544_014720</name>
</gene>
<keyword evidence="5" id="KW-1185">Reference proteome</keyword>
<evidence type="ECO:0000259" key="3">
    <source>
        <dbReference type="PROSITE" id="PS51186"/>
    </source>
</evidence>
<dbReference type="Proteomes" id="UP000053748">
    <property type="component" value="Unassembled WGS sequence"/>
</dbReference>
<organism evidence="4 5">
    <name type="scientific">Vibrio mimicus</name>
    <dbReference type="NCBI Taxonomy" id="674"/>
    <lineage>
        <taxon>Bacteria</taxon>
        <taxon>Pseudomonadati</taxon>
        <taxon>Pseudomonadota</taxon>
        <taxon>Gammaproteobacteria</taxon>
        <taxon>Vibrionales</taxon>
        <taxon>Vibrionaceae</taxon>
        <taxon>Vibrio</taxon>
    </lineage>
</organism>
<dbReference type="PANTHER" id="PTHR43800:SF1">
    <property type="entry name" value="PEPTIDYL-LYSINE N-ACETYLTRANSFERASE YJAB"/>
    <property type="match status" value="1"/>
</dbReference>
<dbReference type="Pfam" id="PF13508">
    <property type="entry name" value="Acetyltransf_7"/>
    <property type="match status" value="1"/>
</dbReference>
<feature type="domain" description="N-acetyltransferase" evidence="3">
    <location>
        <begin position="1"/>
        <end position="133"/>
    </location>
</feature>